<keyword evidence="1" id="KW-0812">Transmembrane</keyword>
<feature type="transmembrane region" description="Helical" evidence="1">
    <location>
        <begin position="56"/>
        <end position="76"/>
    </location>
</feature>
<feature type="non-terminal residue" evidence="2">
    <location>
        <position position="242"/>
    </location>
</feature>
<name>X1NKU0_9ZZZZ</name>
<comment type="caution">
    <text evidence="2">The sequence shown here is derived from an EMBL/GenBank/DDBJ whole genome shotgun (WGS) entry which is preliminary data.</text>
</comment>
<protein>
    <submittedName>
        <fullName evidence="2">Uncharacterized protein</fullName>
    </submittedName>
</protein>
<dbReference type="AlphaFoldDB" id="X1NKU0"/>
<gene>
    <name evidence="2" type="ORF">S06H3_30715</name>
</gene>
<keyword evidence="1" id="KW-1133">Transmembrane helix</keyword>
<sequence>MKLSKKIILTSLFAVFLISTISNFSFAQRGLEVEYPEVEGIRPQDTSIGLPSYVKYIFNFSLALAGLVVFIVLVYAGFRYLTSAGDPTKMGDARNQIFAAFLGLAVLLGSYLILTTINPQLVFLGVPERVYFPKESLIEPEAREKDILFYTEFPVGGLTEELFLEERLERIKNVSENLKIRAEEVKKISEELKVLTDRCTCLRCDHGYCDPGSCKGRCDCISHCYCVGEPYGEYDPCPNRAA</sequence>
<accession>X1NKU0</accession>
<proteinExistence type="predicted"/>
<feature type="transmembrane region" description="Helical" evidence="1">
    <location>
        <begin position="97"/>
        <end position="114"/>
    </location>
</feature>
<keyword evidence="1" id="KW-0472">Membrane</keyword>
<organism evidence="2">
    <name type="scientific">marine sediment metagenome</name>
    <dbReference type="NCBI Taxonomy" id="412755"/>
    <lineage>
        <taxon>unclassified sequences</taxon>
        <taxon>metagenomes</taxon>
        <taxon>ecological metagenomes</taxon>
    </lineage>
</organism>
<dbReference type="EMBL" id="BARV01018116">
    <property type="protein sequence ID" value="GAI30831.1"/>
    <property type="molecule type" value="Genomic_DNA"/>
</dbReference>
<reference evidence="2" key="1">
    <citation type="journal article" date="2014" name="Front. Microbiol.">
        <title>High frequency of phylogenetically diverse reductive dehalogenase-homologous genes in deep subseafloor sedimentary metagenomes.</title>
        <authorList>
            <person name="Kawai M."/>
            <person name="Futagami T."/>
            <person name="Toyoda A."/>
            <person name="Takaki Y."/>
            <person name="Nishi S."/>
            <person name="Hori S."/>
            <person name="Arai W."/>
            <person name="Tsubouchi T."/>
            <person name="Morono Y."/>
            <person name="Uchiyama I."/>
            <person name="Ito T."/>
            <person name="Fujiyama A."/>
            <person name="Inagaki F."/>
            <person name="Takami H."/>
        </authorList>
    </citation>
    <scope>NUCLEOTIDE SEQUENCE</scope>
    <source>
        <strain evidence="2">Expedition CK06-06</strain>
    </source>
</reference>
<evidence type="ECO:0000256" key="1">
    <source>
        <dbReference type="SAM" id="Phobius"/>
    </source>
</evidence>
<evidence type="ECO:0000313" key="2">
    <source>
        <dbReference type="EMBL" id="GAI30831.1"/>
    </source>
</evidence>